<evidence type="ECO:0000256" key="4">
    <source>
        <dbReference type="ARBA" id="ARBA00023136"/>
    </source>
</evidence>
<dbReference type="InterPro" id="IPR010652">
    <property type="entry name" value="DUF1232"/>
</dbReference>
<reference evidence="6 7" key="1">
    <citation type="submission" date="2020-08" db="EMBL/GenBank/DDBJ databases">
        <title>Genome sequence of Diaphorobacter aerolatus KACC 16536T.</title>
        <authorList>
            <person name="Hyun D.-W."/>
            <person name="Bae J.-W."/>
        </authorList>
    </citation>
    <scope>NUCLEOTIDE SEQUENCE [LARGE SCALE GENOMIC DNA]</scope>
    <source>
        <strain evidence="6 7">KACC 16536</strain>
    </source>
</reference>
<keyword evidence="4" id="KW-0472">Membrane</keyword>
<keyword evidence="2" id="KW-0812">Transmembrane</keyword>
<evidence type="ECO:0000256" key="1">
    <source>
        <dbReference type="ARBA" id="ARBA00004127"/>
    </source>
</evidence>
<dbReference type="EMBL" id="CP060783">
    <property type="protein sequence ID" value="QNP47900.1"/>
    <property type="molecule type" value="Genomic_DNA"/>
</dbReference>
<accession>A0A7H0GHY4</accession>
<dbReference type="AlphaFoldDB" id="A0A7H0GHY4"/>
<evidence type="ECO:0000259" key="5">
    <source>
        <dbReference type="Pfam" id="PF06803"/>
    </source>
</evidence>
<evidence type="ECO:0000256" key="3">
    <source>
        <dbReference type="ARBA" id="ARBA00022989"/>
    </source>
</evidence>
<keyword evidence="3" id="KW-1133">Transmembrane helix</keyword>
<evidence type="ECO:0000313" key="7">
    <source>
        <dbReference type="Proteomes" id="UP000516028"/>
    </source>
</evidence>
<dbReference type="KEGG" id="daer:H9K75_17480"/>
<evidence type="ECO:0000256" key="2">
    <source>
        <dbReference type="ARBA" id="ARBA00022692"/>
    </source>
</evidence>
<proteinExistence type="predicted"/>
<gene>
    <name evidence="6" type="ORF">H9K75_17480</name>
</gene>
<evidence type="ECO:0000313" key="6">
    <source>
        <dbReference type="EMBL" id="QNP47900.1"/>
    </source>
</evidence>
<dbReference type="Pfam" id="PF06803">
    <property type="entry name" value="DUF1232"/>
    <property type="match status" value="1"/>
</dbReference>
<comment type="subcellular location">
    <subcellularLocation>
        <location evidence="1">Endomembrane system</location>
        <topology evidence="1">Multi-pass membrane protein</topology>
    </subcellularLocation>
</comment>
<protein>
    <submittedName>
        <fullName evidence="6">DUF1232 domain-containing protein</fullName>
    </submittedName>
</protein>
<organism evidence="6 7">
    <name type="scientific">Diaphorobacter aerolatus</name>
    <dbReference type="NCBI Taxonomy" id="1288495"/>
    <lineage>
        <taxon>Bacteria</taxon>
        <taxon>Pseudomonadati</taxon>
        <taxon>Pseudomonadota</taxon>
        <taxon>Betaproteobacteria</taxon>
        <taxon>Burkholderiales</taxon>
        <taxon>Comamonadaceae</taxon>
        <taxon>Diaphorobacter</taxon>
    </lineage>
</organism>
<dbReference type="RefSeq" id="WP_187723580.1">
    <property type="nucleotide sequence ID" value="NZ_CP060783.1"/>
</dbReference>
<keyword evidence="7" id="KW-1185">Reference proteome</keyword>
<name>A0A7H0GHY4_9BURK</name>
<feature type="domain" description="DUF1232" evidence="5">
    <location>
        <begin position="31"/>
        <end position="65"/>
    </location>
</feature>
<dbReference type="Proteomes" id="UP000516028">
    <property type="component" value="Chromosome"/>
</dbReference>
<dbReference type="GO" id="GO:0012505">
    <property type="term" value="C:endomembrane system"/>
    <property type="evidence" value="ECO:0007669"/>
    <property type="project" value="UniProtKB-SubCell"/>
</dbReference>
<sequence length="99" mass="11082">MWKLGRLFTMFRKEIMLAWAVLRDPRAPNAAKLVTVLAALYVVSPVDFVSDFIPVLGWLDDGLIAYFLLQVAFKFLPADLLDTLRSRVSARTAAKAAAR</sequence>